<protein>
    <submittedName>
        <fullName evidence="3">Uncharacterized protein</fullName>
    </submittedName>
</protein>
<dbReference type="PANTHER" id="PTHR11926">
    <property type="entry name" value="GLUCOSYL/GLUCURONOSYL TRANSFERASES"/>
    <property type="match status" value="1"/>
</dbReference>
<evidence type="ECO:0000256" key="1">
    <source>
        <dbReference type="ARBA" id="ARBA00009995"/>
    </source>
</evidence>
<organism evidence="3 4">
    <name type="scientific">Solanum verrucosum</name>
    <dbReference type="NCBI Taxonomy" id="315347"/>
    <lineage>
        <taxon>Eukaryota</taxon>
        <taxon>Viridiplantae</taxon>
        <taxon>Streptophyta</taxon>
        <taxon>Embryophyta</taxon>
        <taxon>Tracheophyta</taxon>
        <taxon>Spermatophyta</taxon>
        <taxon>Magnoliopsida</taxon>
        <taxon>eudicotyledons</taxon>
        <taxon>Gunneridae</taxon>
        <taxon>Pentapetalae</taxon>
        <taxon>asterids</taxon>
        <taxon>lamiids</taxon>
        <taxon>Solanales</taxon>
        <taxon>Solanaceae</taxon>
        <taxon>Solanoideae</taxon>
        <taxon>Solaneae</taxon>
        <taxon>Solanum</taxon>
    </lineage>
</organism>
<dbReference type="InterPro" id="IPR002213">
    <property type="entry name" value="UDP_glucos_trans"/>
</dbReference>
<dbReference type="Gene3D" id="3.40.50.2000">
    <property type="entry name" value="Glycogen Phosphorylase B"/>
    <property type="match status" value="5"/>
</dbReference>
<dbReference type="CDD" id="cd03784">
    <property type="entry name" value="GT1_Gtf-like"/>
    <property type="match status" value="2"/>
</dbReference>
<dbReference type="FunFam" id="3.40.50.2000:FF:000019">
    <property type="entry name" value="Glycosyltransferase"/>
    <property type="match status" value="2"/>
</dbReference>
<dbReference type="EMBL" id="CP133616">
    <property type="protein sequence ID" value="WMV31398.1"/>
    <property type="molecule type" value="Genomic_DNA"/>
</dbReference>
<dbReference type="AlphaFoldDB" id="A0AAF0QZK4"/>
<sequence>MKQHHFVIISLTAQGHINPTLQLAKNLSRAGARCTFVTTVNGFRKLNNLPSIDGLFYASISDGNDDGAAKMDFGDYLKQLKRAWVAEVAREINLPSAFLVIQSATAFAIYHHLFSINNNGVYSSTSEIELSFPIKLPEFPLFSRDDIPSFLLQNDPYSSFMIPVMREHIQNLEHDPNPRVLINIFDKLEEKSLKILDKIGICSIGPLIPSAFLDGNELEDKSFGCDLFEKSETYCQWLDSKPEGSVVYVAFGSVAMVKEEQKEEVLQSLMESEMPFLWVIRSSKEDDKKKNDEIYGLNGKGMIVPWCSQMEVLFHKSIGCFVSHCGWNSTLESTVAGVPLIGVPQLSDQMTNIKMVEEVWGTGVRARVEEEGGIVKREELKRCLEVLMGDGEKGNEIRRNVKKYRDLAMEAVKVGGLRPTIAVFVFSNISQMKQHHFVIISLPIQGHINPTLQLAKNLSRAGARCTFVTTVNGFRKLNDLPSIDGLFYASISDGNDDGAAKMDFGDYLKQLKRVGSENLKKLIDELAGDGHPVTCLVYTFLWAWVAEVAREINLPSAFLVIQSATAFAIYHHLFSINNNGVYSSTSEVEVAFPIKLPEFPLFSRDDIPSFLLQNDPYSSFMIPVMREHIQNLEHDPNPRVLINTFDKLEEKSLKILDKIGICSIGPLIPSAFLDGNELEDKSFGCDLFEKSETYCQWLDSKPEGSVVYVAFGSVAMVKEEQKEEVLQSLMESEMPFLWVIRSSKEDDKKKNDEIYGLNGKGMIVPWCSQMEVLFHKSIGCFVSHCGWNSTLESTVAGVPLIGVPQLADQTMNIKMVEEVWGTGVRARVEEEEGGIVKREELKRCLEVLMGDGEKGNEIRRNVKKYRDLAMESVKVGGSSHNNLNEFLESL</sequence>
<comment type="similarity">
    <text evidence="1">Belongs to the UDP-glycosyltransferase family.</text>
</comment>
<dbReference type="SUPFAM" id="SSF53756">
    <property type="entry name" value="UDP-Glycosyltransferase/glycogen phosphorylase"/>
    <property type="match status" value="2"/>
</dbReference>
<evidence type="ECO:0000313" key="4">
    <source>
        <dbReference type="Proteomes" id="UP001234989"/>
    </source>
</evidence>
<keyword evidence="2" id="KW-0808">Transferase</keyword>
<gene>
    <name evidence="3" type="ORF">MTR67_024783</name>
</gene>
<keyword evidence="4" id="KW-1185">Reference proteome</keyword>
<dbReference type="Pfam" id="PF00201">
    <property type="entry name" value="UDPGT"/>
    <property type="match status" value="2"/>
</dbReference>
<name>A0AAF0QZK4_SOLVR</name>
<dbReference type="GO" id="GO:0080044">
    <property type="term" value="F:quercetin 7-O-glucosyltransferase activity"/>
    <property type="evidence" value="ECO:0007669"/>
    <property type="project" value="TreeGrafter"/>
</dbReference>
<evidence type="ECO:0000256" key="2">
    <source>
        <dbReference type="ARBA" id="ARBA00022679"/>
    </source>
</evidence>
<dbReference type="Proteomes" id="UP001234989">
    <property type="component" value="Chromosome 5"/>
</dbReference>
<dbReference type="PANTHER" id="PTHR11926:SF1534">
    <property type="entry name" value="GLYCOSYLTRANSFERASE"/>
    <property type="match status" value="1"/>
</dbReference>
<proteinExistence type="inferred from homology"/>
<accession>A0AAF0QZK4</accession>
<reference evidence="3" key="1">
    <citation type="submission" date="2023-08" db="EMBL/GenBank/DDBJ databases">
        <title>A de novo genome assembly of Solanum verrucosum Schlechtendal, a Mexican diploid species geographically isolated from the other diploid A-genome species in potato relatives.</title>
        <authorList>
            <person name="Hosaka K."/>
        </authorList>
    </citation>
    <scope>NUCLEOTIDE SEQUENCE</scope>
    <source>
        <tissue evidence="3">Young leaves</tissue>
    </source>
</reference>
<evidence type="ECO:0000313" key="3">
    <source>
        <dbReference type="EMBL" id="WMV31398.1"/>
    </source>
</evidence>
<dbReference type="GO" id="GO:0080043">
    <property type="term" value="F:quercetin 3-O-glucosyltransferase activity"/>
    <property type="evidence" value="ECO:0007669"/>
    <property type="project" value="TreeGrafter"/>
</dbReference>